<feature type="signal peptide" evidence="5">
    <location>
        <begin position="1"/>
        <end position="16"/>
    </location>
</feature>
<comment type="function">
    <text evidence="3">Putative oxidoreductase.</text>
</comment>
<proteinExistence type="inferred from homology"/>
<dbReference type="InterPro" id="IPR020904">
    <property type="entry name" value="Sc_DH/Rdtase_CS"/>
</dbReference>
<comment type="caution">
    <text evidence="6">The sequence shown here is derived from an EMBL/GenBank/DDBJ whole genome shotgun (WGS) entry which is preliminary data.</text>
</comment>
<evidence type="ECO:0000256" key="3">
    <source>
        <dbReference type="ARBA" id="ARBA00037096"/>
    </source>
</evidence>
<dbReference type="InterPro" id="IPR036291">
    <property type="entry name" value="NAD(P)-bd_dom_sf"/>
</dbReference>
<reference evidence="7" key="1">
    <citation type="journal article" date="2023" name="Commun. Biol.">
        <title>Genome analysis of Parmales, the sister group of diatoms, reveals the evolutionary specialization of diatoms from phago-mixotrophs to photoautotrophs.</title>
        <authorList>
            <person name="Ban H."/>
            <person name="Sato S."/>
            <person name="Yoshikawa S."/>
            <person name="Yamada K."/>
            <person name="Nakamura Y."/>
            <person name="Ichinomiya M."/>
            <person name="Sato N."/>
            <person name="Blanc-Mathieu R."/>
            <person name="Endo H."/>
            <person name="Kuwata A."/>
            <person name="Ogata H."/>
        </authorList>
    </citation>
    <scope>NUCLEOTIDE SEQUENCE [LARGE SCALE GENOMIC DNA]</scope>
    <source>
        <strain evidence="7">NIES 3699</strain>
    </source>
</reference>
<dbReference type="Proteomes" id="UP001165160">
    <property type="component" value="Unassembled WGS sequence"/>
</dbReference>
<accession>A0A9W7EPR2</accession>
<evidence type="ECO:0000313" key="6">
    <source>
        <dbReference type="EMBL" id="GMH86297.1"/>
    </source>
</evidence>
<dbReference type="GO" id="GO:0016491">
    <property type="term" value="F:oxidoreductase activity"/>
    <property type="evidence" value="ECO:0007669"/>
    <property type="project" value="UniProtKB-KW"/>
</dbReference>
<organism evidence="6 7">
    <name type="scientific">Triparma verrucosa</name>
    <dbReference type="NCBI Taxonomy" id="1606542"/>
    <lineage>
        <taxon>Eukaryota</taxon>
        <taxon>Sar</taxon>
        <taxon>Stramenopiles</taxon>
        <taxon>Ochrophyta</taxon>
        <taxon>Bolidophyceae</taxon>
        <taxon>Parmales</taxon>
        <taxon>Triparmaceae</taxon>
        <taxon>Triparma</taxon>
    </lineage>
</organism>
<dbReference type="PRINTS" id="PR00081">
    <property type="entry name" value="GDHRDH"/>
</dbReference>
<evidence type="ECO:0000256" key="1">
    <source>
        <dbReference type="ARBA" id="ARBA00006484"/>
    </source>
</evidence>
<keyword evidence="7" id="KW-1185">Reference proteome</keyword>
<dbReference type="PANTHER" id="PTHR44196">
    <property type="entry name" value="DEHYDROGENASE/REDUCTASE SDR FAMILY MEMBER 7B"/>
    <property type="match status" value="1"/>
</dbReference>
<dbReference type="PANTHER" id="PTHR44196:SF1">
    <property type="entry name" value="DEHYDROGENASE_REDUCTASE SDR FAMILY MEMBER 7B"/>
    <property type="match status" value="1"/>
</dbReference>
<name>A0A9W7EPR2_9STRA</name>
<dbReference type="PROSITE" id="PS00061">
    <property type="entry name" value="ADH_SHORT"/>
    <property type="match status" value="1"/>
</dbReference>
<evidence type="ECO:0000256" key="5">
    <source>
        <dbReference type="SAM" id="SignalP"/>
    </source>
</evidence>
<dbReference type="PRINTS" id="PR00080">
    <property type="entry name" value="SDRFAMILY"/>
</dbReference>
<dbReference type="GO" id="GO:0016020">
    <property type="term" value="C:membrane"/>
    <property type="evidence" value="ECO:0007669"/>
    <property type="project" value="TreeGrafter"/>
</dbReference>
<gene>
    <name evidence="6" type="ORF">TrVE_jg9125</name>
</gene>
<protein>
    <recommendedName>
        <fullName evidence="8">NAD(P)-binding protein</fullName>
    </recommendedName>
</protein>
<dbReference type="AlphaFoldDB" id="A0A9W7EPR2"/>
<keyword evidence="5" id="KW-0732">Signal</keyword>
<evidence type="ECO:0000256" key="4">
    <source>
        <dbReference type="RuleBase" id="RU000363"/>
    </source>
</evidence>
<dbReference type="Pfam" id="PF00106">
    <property type="entry name" value="adh_short"/>
    <property type="match status" value="1"/>
</dbReference>
<dbReference type="SUPFAM" id="SSF51735">
    <property type="entry name" value="NAD(P)-binding Rossmann-fold domains"/>
    <property type="match status" value="1"/>
</dbReference>
<feature type="chain" id="PRO_5040937863" description="NAD(P)-binding protein" evidence="5">
    <location>
        <begin position="17"/>
        <end position="304"/>
    </location>
</feature>
<sequence length="304" mass="33257">MLRAVIAASLITTLTAYTLRPLRPPPKPSYETSTVLITGPSLNGIGHAFAQSFSSLRVSKIILLGRSLSKLEAARSSLPHPNIEIIQCDFSSPPSLTSSLSKIKSTNTRIDYLICNAGISQRSTFLSTPLSTFYEIFQVNLFSHVALIHGLSSLMGLDDRDNKSHIVYVSSVQSVIALPERSGYSASKAAVSGLCDSLRAEFSDFCNVIEVRPGYVSTSLSLNALTSSGKYNKTDSTTLNGIPPRKVAERVIEGIEKGESVIDVGWDWKSRVAVWLKFWGGGVLRGIMERRFRKSQREKKGLND</sequence>
<dbReference type="EMBL" id="BRXX01000058">
    <property type="protein sequence ID" value="GMH86297.1"/>
    <property type="molecule type" value="Genomic_DNA"/>
</dbReference>
<comment type="similarity">
    <text evidence="1 4">Belongs to the short-chain dehydrogenases/reductases (SDR) family.</text>
</comment>
<dbReference type="Gene3D" id="3.40.50.720">
    <property type="entry name" value="NAD(P)-binding Rossmann-like Domain"/>
    <property type="match status" value="1"/>
</dbReference>
<evidence type="ECO:0000313" key="7">
    <source>
        <dbReference type="Proteomes" id="UP001165160"/>
    </source>
</evidence>
<evidence type="ECO:0008006" key="8">
    <source>
        <dbReference type="Google" id="ProtNLM"/>
    </source>
</evidence>
<keyword evidence="2" id="KW-0560">Oxidoreductase</keyword>
<dbReference type="InterPro" id="IPR002347">
    <property type="entry name" value="SDR_fam"/>
</dbReference>
<evidence type="ECO:0000256" key="2">
    <source>
        <dbReference type="ARBA" id="ARBA00023002"/>
    </source>
</evidence>